<dbReference type="RefSeq" id="WP_381536036.1">
    <property type="nucleotide sequence ID" value="NZ_JBHUGI010000006.1"/>
</dbReference>
<feature type="transmembrane region" description="Helical" evidence="6">
    <location>
        <begin position="47"/>
        <end position="66"/>
    </location>
</feature>
<feature type="transmembrane region" description="Helical" evidence="6">
    <location>
        <begin position="97"/>
        <end position="122"/>
    </location>
</feature>
<dbReference type="PANTHER" id="PTHR33545">
    <property type="entry name" value="UPF0750 MEMBRANE PROTEIN YITT-RELATED"/>
    <property type="match status" value="1"/>
</dbReference>
<sequence>MQKALTIVFGSVLIAIGINLFLVPHKLLEGGALGISLIFHYLMDAKVGLTFLLISIPIFIIAWNYYRTFFYNGIHGMLLSSVIIDLLYPLSEIGKYFIINPLISAALGGILIGSGVGIMFRLDISVGGVDLLAQMFARKLKLNPGIVILCFDVVIVSIGCLLITSSHLLLSYTTVLLVGISTSFIISIPKKQKKLQYEKVS</sequence>
<accession>A0ABW4SDZ3</accession>
<evidence type="ECO:0000256" key="5">
    <source>
        <dbReference type="ARBA" id="ARBA00023136"/>
    </source>
</evidence>
<feature type="transmembrane region" description="Helical" evidence="6">
    <location>
        <begin position="170"/>
        <end position="189"/>
    </location>
</feature>
<comment type="subcellular location">
    <subcellularLocation>
        <location evidence="1">Cell membrane</location>
        <topology evidence="1">Multi-pass membrane protein</topology>
    </subcellularLocation>
</comment>
<dbReference type="Pfam" id="PF02588">
    <property type="entry name" value="YitT_membrane"/>
    <property type="match status" value="1"/>
</dbReference>
<evidence type="ECO:0000256" key="3">
    <source>
        <dbReference type="ARBA" id="ARBA00022692"/>
    </source>
</evidence>
<keyword evidence="4 6" id="KW-1133">Transmembrane helix</keyword>
<organism evidence="7 8">
    <name type="scientific">Sporosarcina siberiensis</name>
    <dbReference type="NCBI Taxonomy" id="1365606"/>
    <lineage>
        <taxon>Bacteria</taxon>
        <taxon>Bacillati</taxon>
        <taxon>Bacillota</taxon>
        <taxon>Bacilli</taxon>
        <taxon>Bacillales</taxon>
        <taxon>Caryophanaceae</taxon>
        <taxon>Sporosarcina</taxon>
    </lineage>
</organism>
<dbReference type="PANTHER" id="PTHR33545:SF5">
    <property type="entry name" value="UPF0750 MEMBRANE PROTEIN YITT"/>
    <property type="match status" value="1"/>
</dbReference>
<protein>
    <submittedName>
        <fullName evidence="7">YitT family protein</fullName>
    </submittedName>
</protein>
<dbReference type="Proteomes" id="UP001597218">
    <property type="component" value="Unassembled WGS sequence"/>
</dbReference>
<evidence type="ECO:0000313" key="8">
    <source>
        <dbReference type="Proteomes" id="UP001597218"/>
    </source>
</evidence>
<feature type="transmembrane region" description="Helical" evidence="6">
    <location>
        <begin position="142"/>
        <end position="164"/>
    </location>
</feature>
<feature type="transmembrane region" description="Helical" evidence="6">
    <location>
        <begin position="7"/>
        <end position="27"/>
    </location>
</feature>
<evidence type="ECO:0000256" key="2">
    <source>
        <dbReference type="ARBA" id="ARBA00022475"/>
    </source>
</evidence>
<keyword evidence="5 6" id="KW-0472">Membrane</keyword>
<evidence type="ECO:0000256" key="1">
    <source>
        <dbReference type="ARBA" id="ARBA00004651"/>
    </source>
</evidence>
<keyword evidence="3 6" id="KW-0812">Transmembrane</keyword>
<dbReference type="EMBL" id="JBHUGI010000006">
    <property type="protein sequence ID" value="MFD1927027.1"/>
    <property type="molecule type" value="Genomic_DNA"/>
</dbReference>
<name>A0ABW4SDZ3_9BACL</name>
<feature type="transmembrane region" description="Helical" evidence="6">
    <location>
        <begin position="73"/>
        <end position="91"/>
    </location>
</feature>
<reference evidence="8" key="1">
    <citation type="journal article" date="2019" name="Int. J. Syst. Evol. Microbiol.">
        <title>The Global Catalogue of Microorganisms (GCM) 10K type strain sequencing project: providing services to taxonomists for standard genome sequencing and annotation.</title>
        <authorList>
            <consortium name="The Broad Institute Genomics Platform"/>
            <consortium name="The Broad Institute Genome Sequencing Center for Infectious Disease"/>
            <person name="Wu L."/>
            <person name="Ma J."/>
        </authorList>
    </citation>
    <scope>NUCLEOTIDE SEQUENCE [LARGE SCALE GENOMIC DNA]</scope>
    <source>
        <strain evidence="8">CGMCC 4.7177</strain>
    </source>
</reference>
<gene>
    <name evidence="7" type="ORF">ACFSFY_03000</name>
</gene>
<evidence type="ECO:0000313" key="7">
    <source>
        <dbReference type="EMBL" id="MFD1927027.1"/>
    </source>
</evidence>
<dbReference type="InterPro" id="IPR003740">
    <property type="entry name" value="YitT"/>
</dbReference>
<comment type="caution">
    <text evidence="7">The sequence shown here is derived from an EMBL/GenBank/DDBJ whole genome shotgun (WGS) entry which is preliminary data.</text>
</comment>
<evidence type="ECO:0000256" key="6">
    <source>
        <dbReference type="SAM" id="Phobius"/>
    </source>
</evidence>
<evidence type="ECO:0000256" key="4">
    <source>
        <dbReference type="ARBA" id="ARBA00022989"/>
    </source>
</evidence>
<dbReference type="InterPro" id="IPR051461">
    <property type="entry name" value="UPF0750_membrane"/>
</dbReference>
<keyword evidence="2" id="KW-1003">Cell membrane</keyword>
<proteinExistence type="predicted"/>
<keyword evidence="8" id="KW-1185">Reference proteome</keyword>